<reference evidence="1" key="1">
    <citation type="submission" date="2021-02" db="EMBL/GenBank/DDBJ databases">
        <authorList>
            <person name="Nowell W R."/>
        </authorList>
    </citation>
    <scope>NUCLEOTIDE SEQUENCE</scope>
    <source>
        <strain evidence="1">Ploen Becks lab</strain>
    </source>
</reference>
<comment type="caution">
    <text evidence="1">The sequence shown here is derived from an EMBL/GenBank/DDBJ whole genome shotgun (WGS) entry which is preliminary data.</text>
</comment>
<name>A0A813PLS5_9BILA</name>
<dbReference type="OrthoDB" id="9972253at2759"/>
<organism evidence="1 2">
    <name type="scientific">Brachionus calyciflorus</name>
    <dbReference type="NCBI Taxonomy" id="104777"/>
    <lineage>
        <taxon>Eukaryota</taxon>
        <taxon>Metazoa</taxon>
        <taxon>Spiralia</taxon>
        <taxon>Gnathifera</taxon>
        <taxon>Rotifera</taxon>
        <taxon>Eurotatoria</taxon>
        <taxon>Monogononta</taxon>
        <taxon>Pseudotrocha</taxon>
        <taxon>Ploima</taxon>
        <taxon>Brachionidae</taxon>
        <taxon>Brachionus</taxon>
    </lineage>
</organism>
<dbReference type="AlphaFoldDB" id="A0A813PLS5"/>
<proteinExistence type="predicted"/>
<gene>
    <name evidence="1" type="ORF">OXX778_LOCUS3896</name>
</gene>
<sequence>MTTGHVNPGYNDIVSRFNSAIQNPSGSPRRPFLDKQELEEIKSRSRDVWSVKDNSLTTYGWYFDDPRIKEKAELRPSSPSRRNNPHPKLVFLSARLKNLPGYFNSPKEPEIYQTEENHNIRSAENRLRTPSVRVYHNANQYLNSLSKPEAEFEETKLKNLGIDTDANNVPIQSSRNVISHFETKNDKVIRSMTNLDLASSSKTNRLLQLQSNQTNPYLYEDTRMYKEKYKNGDHGITFNNPRKPFRGDFMIHPDWHPCLKHHKLPYM</sequence>
<protein>
    <submittedName>
        <fullName evidence="1">Uncharacterized protein</fullName>
    </submittedName>
</protein>
<accession>A0A813PLS5</accession>
<dbReference type="EMBL" id="CAJNOC010000363">
    <property type="protein sequence ID" value="CAF0750678.1"/>
    <property type="molecule type" value="Genomic_DNA"/>
</dbReference>
<dbReference type="Proteomes" id="UP000663879">
    <property type="component" value="Unassembled WGS sequence"/>
</dbReference>
<evidence type="ECO:0000313" key="2">
    <source>
        <dbReference type="Proteomes" id="UP000663879"/>
    </source>
</evidence>
<keyword evidence="2" id="KW-1185">Reference proteome</keyword>
<evidence type="ECO:0000313" key="1">
    <source>
        <dbReference type="EMBL" id="CAF0750678.1"/>
    </source>
</evidence>